<keyword evidence="2" id="KW-0809">Transit peptide</keyword>
<dbReference type="FunFam" id="1.25.40.10:FF:000090">
    <property type="entry name" value="Pentatricopeptide repeat-containing protein, chloroplastic"/>
    <property type="match status" value="1"/>
</dbReference>
<dbReference type="Gene3D" id="1.25.40.10">
    <property type="entry name" value="Tetratricopeptide repeat domain"/>
    <property type="match status" value="5"/>
</dbReference>
<dbReference type="FunFam" id="1.25.40.10:FF:000441">
    <property type="entry name" value="Pentatricopeptide repeat-containing protein mitochondrial"/>
    <property type="match status" value="1"/>
</dbReference>
<feature type="repeat" description="PPR" evidence="3">
    <location>
        <begin position="321"/>
        <end position="355"/>
    </location>
</feature>
<reference evidence="4" key="1">
    <citation type="submission" date="2020-07" db="EMBL/GenBank/DDBJ databases">
        <authorList>
            <person name="Lin J."/>
        </authorList>
    </citation>
    <scope>NUCLEOTIDE SEQUENCE</scope>
</reference>
<feature type="repeat" description="PPR" evidence="3">
    <location>
        <begin position="189"/>
        <end position="223"/>
    </location>
</feature>
<dbReference type="InterPro" id="IPR046848">
    <property type="entry name" value="E_motif"/>
</dbReference>
<dbReference type="SUPFAM" id="SSF48452">
    <property type="entry name" value="TPR-like"/>
    <property type="match status" value="1"/>
</dbReference>
<dbReference type="NCBIfam" id="TIGR00756">
    <property type="entry name" value="PPR"/>
    <property type="match status" value="6"/>
</dbReference>
<dbReference type="PANTHER" id="PTHR47926">
    <property type="entry name" value="PENTATRICOPEPTIDE REPEAT-CONTAINING PROTEIN"/>
    <property type="match status" value="1"/>
</dbReference>
<dbReference type="InterPro" id="IPR002885">
    <property type="entry name" value="PPR_rpt"/>
</dbReference>
<feature type="repeat" description="PPR" evidence="3">
    <location>
        <begin position="423"/>
        <end position="457"/>
    </location>
</feature>
<feature type="repeat" description="PPR" evidence="3">
    <location>
        <begin position="563"/>
        <end position="597"/>
    </location>
</feature>
<dbReference type="Pfam" id="PF01535">
    <property type="entry name" value="PPR"/>
    <property type="match status" value="4"/>
</dbReference>
<organism evidence="4">
    <name type="scientific">Ananas comosus var. bracteatus</name>
    <name type="common">red pineapple</name>
    <dbReference type="NCBI Taxonomy" id="296719"/>
    <lineage>
        <taxon>Eukaryota</taxon>
        <taxon>Viridiplantae</taxon>
        <taxon>Streptophyta</taxon>
        <taxon>Embryophyta</taxon>
        <taxon>Tracheophyta</taxon>
        <taxon>Spermatophyta</taxon>
        <taxon>Magnoliopsida</taxon>
        <taxon>Liliopsida</taxon>
        <taxon>Poales</taxon>
        <taxon>Bromeliaceae</taxon>
        <taxon>Bromelioideae</taxon>
        <taxon>Ananas</taxon>
    </lineage>
</organism>
<evidence type="ECO:0000256" key="1">
    <source>
        <dbReference type="ARBA" id="ARBA00022737"/>
    </source>
</evidence>
<keyword evidence="1" id="KW-0677">Repeat</keyword>
<dbReference type="InterPro" id="IPR046960">
    <property type="entry name" value="PPR_At4g14850-like_plant"/>
</dbReference>
<gene>
    <name evidence="4" type="ORF">CB5_LOCUS4851</name>
</gene>
<dbReference type="PROSITE" id="PS51375">
    <property type="entry name" value="PPR"/>
    <property type="match status" value="5"/>
</dbReference>
<sequence length="647" mass="71103">MRLANAPSRCIVELATHPRHPRPRSDVISATSRIVALGLSGRISAAREVFDEMPERDAVAWNAMLTSYARSGRPRDALSLFSRMISLCAAPDPFSFTAALSASAALRDLAAGKALHALLLRLGLRSSLPVANALLGMYAKCAISLDAALAFDEMEERNALSWCSLLHAHVNSRNFGSARQLFDEMPARGVVAWNILITGYAQIGEAEFCLDLFKEMQMSGFEGDDATVSILVNACSELTNSFAGRMIHSYAIQRGWNGFVEVNNSLLSFYAKFGSRDDAVRLFELMESRTLVSWNTMINAHMKFGAAREALSLFRRAPETNVVSWTAVMAGFARNGDGEEALSLFHDMIRSSRARPDDFTFGAVLHACALMAALGSGMMVHSCVVRSGFESSIYVANGLIDMYAKCGDVDGSRKVFDRSVNKDLVSWNAMLFGLAQHGRSSKALELYKDMLAHNIQPDEVTFVGILTACCHSGYLKEGGAFLAKMELVHRLKPNSDHLTCIVDMFGRAGHLEEAAKLVEGYSKIARKGATDICEALLSSCFVRGDASIGKRVGEELVSMEPQKEVGYVMLSNLYCANGQWKAAEKVRREMIEQGVKKSPGCSWIEVRDMVRVFVSGTQSLNDLPDVYDIIGLLDYELRNPSFIFFQQ</sequence>
<feature type="repeat" description="PPR" evidence="3">
    <location>
        <begin position="57"/>
        <end position="91"/>
    </location>
</feature>
<dbReference type="GO" id="GO:0003723">
    <property type="term" value="F:RNA binding"/>
    <property type="evidence" value="ECO:0007669"/>
    <property type="project" value="InterPro"/>
</dbReference>
<dbReference type="Pfam" id="PF13041">
    <property type="entry name" value="PPR_2"/>
    <property type="match status" value="4"/>
</dbReference>
<dbReference type="InterPro" id="IPR011990">
    <property type="entry name" value="TPR-like_helical_dom_sf"/>
</dbReference>
<accession>A0A6V7NSQ8</accession>
<protein>
    <recommendedName>
        <fullName evidence="5">Pentatricopeptide repeat-containing protein</fullName>
    </recommendedName>
</protein>
<dbReference type="AlphaFoldDB" id="A0A6V7NSQ8"/>
<evidence type="ECO:0000256" key="3">
    <source>
        <dbReference type="PROSITE-ProRule" id="PRU00708"/>
    </source>
</evidence>
<proteinExistence type="predicted"/>
<name>A0A6V7NSQ8_ANACO</name>
<dbReference type="PANTHER" id="PTHR47926:SF465">
    <property type="entry name" value="PENTATRICOPEPTIDE REPEAT (PPR-LIKE) SUPERFAMILY PROTEIN"/>
    <property type="match status" value="1"/>
</dbReference>
<evidence type="ECO:0008006" key="5">
    <source>
        <dbReference type="Google" id="ProtNLM"/>
    </source>
</evidence>
<dbReference type="Pfam" id="PF20431">
    <property type="entry name" value="E_motif"/>
    <property type="match status" value="1"/>
</dbReference>
<dbReference type="GO" id="GO:0009451">
    <property type="term" value="P:RNA modification"/>
    <property type="evidence" value="ECO:0007669"/>
    <property type="project" value="InterPro"/>
</dbReference>
<evidence type="ECO:0000313" key="4">
    <source>
        <dbReference type="EMBL" id="CAD1821640.1"/>
    </source>
</evidence>
<dbReference type="EMBL" id="LR862141">
    <property type="protein sequence ID" value="CAD1821640.1"/>
    <property type="molecule type" value="Genomic_DNA"/>
</dbReference>
<evidence type="ECO:0000256" key="2">
    <source>
        <dbReference type="ARBA" id="ARBA00022946"/>
    </source>
</evidence>